<evidence type="ECO:0000256" key="1">
    <source>
        <dbReference type="SAM" id="SignalP"/>
    </source>
</evidence>
<dbReference type="Gene3D" id="3.90.260.10">
    <property type="entry name" value="Transglutaminase-like"/>
    <property type="match status" value="1"/>
</dbReference>
<protein>
    <submittedName>
        <fullName evidence="4">NCEH1-like protein</fullName>
    </submittedName>
</protein>
<dbReference type="InterPro" id="IPR038765">
    <property type="entry name" value="Papain-like_cys_pep_sf"/>
</dbReference>
<evidence type="ECO:0000313" key="4">
    <source>
        <dbReference type="EMBL" id="WAR11580.1"/>
    </source>
</evidence>
<dbReference type="InterPro" id="IPR013094">
    <property type="entry name" value="AB_hydrolase_3"/>
</dbReference>
<feature type="domain" description="Alpha/beta hydrolase fold-3" evidence="3">
    <location>
        <begin position="89"/>
        <end position="193"/>
    </location>
</feature>
<organism evidence="4 5">
    <name type="scientific">Mya arenaria</name>
    <name type="common">Soft-shell clam</name>
    <dbReference type="NCBI Taxonomy" id="6604"/>
    <lineage>
        <taxon>Eukaryota</taxon>
        <taxon>Metazoa</taxon>
        <taxon>Spiralia</taxon>
        <taxon>Lophotrochozoa</taxon>
        <taxon>Mollusca</taxon>
        <taxon>Bivalvia</taxon>
        <taxon>Autobranchia</taxon>
        <taxon>Heteroconchia</taxon>
        <taxon>Euheterodonta</taxon>
        <taxon>Imparidentia</taxon>
        <taxon>Neoheterodontei</taxon>
        <taxon>Myida</taxon>
        <taxon>Myoidea</taxon>
        <taxon>Myidae</taxon>
        <taxon>Mya</taxon>
    </lineage>
</organism>
<dbReference type="InterPro" id="IPR013783">
    <property type="entry name" value="Ig-like_fold"/>
</dbReference>
<dbReference type="InterPro" id="IPR008958">
    <property type="entry name" value="Transglutaminase_C"/>
</dbReference>
<dbReference type="EMBL" id="CP111019">
    <property type="protein sequence ID" value="WAR11580.1"/>
    <property type="molecule type" value="Genomic_DNA"/>
</dbReference>
<reference evidence="4" key="1">
    <citation type="submission" date="2022-11" db="EMBL/GenBank/DDBJ databases">
        <title>Centuries of genome instability and evolution in soft-shell clam transmissible cancer (bioRxiv).</title>
        <authorList>
            <person name="Hart S.F.M."/>
            <person name="Yonemitsu M.A."/>
            <person name="Giersch R.M."/>
            <person name="Beal B.F."/>
            <person name="Arriagada G."/>
            <person name="Davis B.W."/>
            <person name="Ostrander E.A."/>
            <person name="Goff S.P."/>
            <person name="Metzger M.J."/>
        </authorList>
    </citation>
    <scope>NUCLEOTIDE SEQUENCE</scope>
    <source>
        <strain evidence="4">MELC-2E11</strain>
        <tissue evidence="4">Siphon/mantle</tissue>
    </source>
</reference>
<dbReference type="SUPFAM" id="SSF53474">
    <property type="entry name" value="alpha/beta-Hydrolases"/>
    <property type="match status" value="1"/>
</dbReference>
<dbReference type="PANTHER" id="PTHR11590">
    <property type="entry name" value="PROTEIN-GLUTAMINE GAMMA-GLUTAMYLTRANSFERASE"/>
    <property type="match status" value="1"/>
</dbReference>
<dbReference type="SUPFAM" id="SSF54001">
    <property type="entry name" value="Cysteine proteinases"/>
    <property type="match status" value="1"/>
</dbReference>
<dbReference type="InterPro" id="IPR036985">
    <property type="entry name" value="Transglutaminase-like_sf"/>
</dbReference>
<sequence>MRWRTWIVLGSLVALLLAARVYRVLHRPVPPELEQPEVIRWLDEGGRWANILIRYTTVDNIPVTIFLPDSVNAAGGNNPTMVYFHGDVYSGFLANFAEITGLQIIAVEYRKAPQHIFPAAYHDCLTATLGVLKRADDFRLLAGKLIIGGDGGGGNLAAAVSNTLGDKIWLQLLINPALQVLDFETPSYQDYDENVLPGLSSAFRNVYHWLEYAGISQDYLQFALQNTHISSGTRHSVASSFVNSRKYLPRNLTITDKTTRPLKSGANFIVTSAFDKIATEPKFAPMMSAKVEGTPNAYMVTSQYDVYRDEGIMYAQRLFESHIDVKLEHYYESFHGFVLFSGYGPIKLNVAERAIKGFSDFLKALSYLKLHSFVLEINSAFRKEKPITQTVVLTAPVVYTSGEVEFPPRRPAKQTLSGAYIQDKNGEHPLPGNDTMFESGILEASLYIIKRGFNFRTTQSMGDPVLVTRVLSNIVNADENGGVLKGLWSTNDFQDGRSPTTWSGSVAILKQYLDNVISAKGVCRALGIPCRCVTNYNSGRGTDGRLAIDFYYEMKEDGTIDEIESEENDDLVWCTQLWTSPASGNKELVGNSISSKTPDGRPPLLSYKYNLAEISRVRQDVTSDYKYKKGTEMERQLVKRPERKPRPMHRCRAKDVVFKLENKEFEYIGADFYVKAHVTNTSSESRDVHVVLSCEAVHYNGRRHSLFKKLEWKLTLGPTQEEQLKLPIYADDYIGRLAEHTCARQVGYFRCEDTDQIAACVDEFLFEKPHLELSVEETVHKNSNFELKLQFKNPLHKQLTACAVSVEGAGLESSVFIRNFKNVPALCEWTGVVNLLPVQGKSLAISATFHCQQMFDIVGFLSVRVEKAIELSTDKPKVIDHVTNVNDVAMSDSSSRVTFQA</sequence>
<dbReference type="Proteomes" id="UP001164746">
    <property type="component" value="Chromosome 8"/>
</dbReference>
<dbReference type="InterPro" id="IPR036238">
    <property type="entry name" value="Transglutaminase_C_sf"/>
</dbReference>
<keyword evidence="5" id="KW-1185">Reference proteome</keyword>
<accession>A0ABY7EP01</accession>
<dbReference type="InterPro" id="IPR050779">
    <property type="entry name" value="Transglutaminase"/>
</dbReference>
<evidence type="ECO:0000313" key="5">
    <source>
        <dbReference type="Proteomes" id="UP001164746"/>
    </source>
</evidence>
<dbReference type="InterPro" id="IPR029058">
    <property type="entry name" value="AB_hydrolase_fold"/>
</dbReference>
<dbReference type="Pfam" id="PF07859">
    <property type="entry name" value="Abhydrolase_3"/>
    <property type="match status" value="2"/>
</dbReference>
<proteinExistence type="predicted"/>
<dbReference type="PANTHER" id="PTHR11590:SF40">
    <property type="entry name" value="HEMOCYTE PROTEIN-GLUTAMINE GAMMA-GLUTAMYLTRANSFERASE-LIKE PROTEIN"/>
    <property type="match status" value="1"/>
</dbReference>
<evidence type="ECO:0000259" key="2">
    <source>
        <dbReference type="Pfam" id="PF00927"/>
    </source>
</evidence>
<dbReference type="Pfam" id="PF00927">
    <property type="entry name" value="Transglut_C"/>
    <property type="match status" value="1"/>
</dbReference>
<keyword evidence="1" id="KW-0732">Signal</keyword>
<feature type="signal peptide" evidence="1">
    <location>
        <begin position="1"/>
        <end position="18"/>
    </location>
</feature>
<feature type="chain" id="PRO_5047430426" evidence="1">
    <location>
        <begin position="19"/>
        <end position="901"/>
    </location>
</feature>
<dbReference type="Gene3D" id="3.40.50.1820">
    <property type="entry name" value="alpha/beta hydrolase"/>
    <property type="match status" value="1"/>
</dbReference>
<feature type="domain" description="Transglutaminase C-terminal" evidence="2">
    <location>
        <begin position="666"/>
        <end position="733"/>
    </location>
</feature>
<gene>
    <name evidence="4" type="ORF">MAR_025760</name>
</gene>
<dbReference type="Gene3D" id="2.60.40.10">
    <property type="entry name" value="Immunoglobulins"/>
    <property type="match status" value="2"/>
</dbReference>
<name>A0ABY7EP01_MYAAR</name>
<evidence type="ECO:0000259" key="3">
    <source>
        <dbReference type="Pfam" id="PF07859"/>
    </source>
</evidence>
<feature type="domain" description="Alpha/beta hydrolase fold-3" evidence="3">
    <location>
        <begin position="275"/>
        <end position="338"/>
    </location>
</feature>
<dbReference type="SUPFAM" id="SSF49309">
    <property type="entry name" value="Transglutaminase, two C-terminal domains"/>
    <property type="match status" value="2"/>
</dbReference>